<dbReference type="Proteomes" id="UP000233435">
    <property type="component" value="Unassembled WGS sequence"/>
</dbReference>
<feature type="transmembrane region" description="Helical" evidence="8">
    <location>
        <begin position="20"/>
        <end position="37"/>
    </location>
</feature>
<dbReference type="InterPro" id="IPR012910">
    <property type="entry name" value="Plug_dom"/>
</dbReference>
<keyword evidence="5 7" id="KW-0472">Membrane</keyword>
<dbReference type="AlphaFoldDB" id="A0A2N3HNT8"/>
<dbReference type="Gene3D" id="2.170.130.10">
    <property type="entry name" value="TonB-dependent receptor, plug domain"/>
    <property type="match status" value="1"/>
</dbReference>
<evidence type="ECO:0000256" key="8">
    <source>
        <dbReference type="SAM" id="Phobius"/>
    </source>
</evidence>
<evidence type="ECO:0000256" key="7">
    <source>
        <dbReference type="PROSITE-ProRule" id="PRU01360"/>
    </source>
</evidence>
<comment type="caution">
    <text evidence="10">The sequence shown here is derived from an EMBL/GenBank/DDBJ whole genome shotgun (WGS) entry which is preliminary data.</text>
</comment>
<keyword evidence="3 7" id="KW-1134">Transmembrane beta strand</keyword>
<accession>A0A2N3HNT8</accession>
<dbReference type="InterPro" id="IPR036942">
    <property type="entry name" value="Beta-barrel_TonB_sf"/>
</dbReference>
<gene>
    <name evidence="10" type="ORF">CSW08_02540</name>
</gene>
<reference evidence="10 11" key="1">
    <citation type="submission" date="2017-12" db="EMBL/GenBank/DDBJ databases">
        <title>Confluentibacter flavum sp. nov., isolated from the saline lake.</title>
        <authorList>
            <person name="Yu L."/>
        </authorList>
    </citation>
    <scope>NUCLEOTIDE SEQUENCE [LARGE SCALE GENOMIC DNA]</scope>
    <source>
        <strain evidence="10 11">3B</strain>
    </source>
</reference>
<evidence type="ECO:0000256" key="2">
    <source>
        <dbReference type="ARBA" id="ARBA00022448"/>
    </source>
</evidence>
<keyword evidence="4 7" id="KW-0812">Transmembrane</keyword>
<dbReference type="EMBL" id="PJEO01000012">
    <property type="protein sequence ID" value="PKQ46508.1"/>
    <property type="molecule type" value="Genomic_DNA"/>
</dbReference>
<dbReference type="PROSITE" id="PS52016">
    <property type="entry name" value="TONB_DEPENDENT_REC_3"/>
    <property type="match status" value="1"/>
</dbReference>
<dbReference type="Gene3D" id="2.60.40.1120">
    <property type="entry name" value="Carboxypeptidase-like, regulatory domain"/>
    <property type="match status" value="1"/>
</dbReference>
<name>A0A2N3HNT8_9FLAO</name>
<keyword evidence="2 7" id="KW-0813">Transport</keyword>
<dbReference type="GO" id="GO:0009279">
    <property type="term" value="C:cell outer membrane"/>
    <property type="evidence" value="ECO:0007669"/>
    <property type="project" value="UniProtKB-SubCell"/>
</dbReference>
<dbReference type="InterPro" id="IPR037066">
    <property type="entry name" value="Plug_dom_sf"/>
</dbReference>
<evidence type="ECO:0000256" key="5">
    <source>
        <dbReference type="ARBA" id="ARBA00023136"/>
    </source>
</evidence>
<dbReference type="InterPro" id="IPR008969">
    <property type="entry name" value="CarboxyPept-like_regulatory"/>
</dbReference>
<dbReference type="NCBIfam" id="TIGR04056">
    <property type="entry name" value="OMP_RagA_SusC"/>
    <property type="match status" value="1"/>
</dbReference>
<evidence type="ECO:0000256" key="1">
    <source>
        <dbReference type="ARBA" id="ARBA00004571"/>
    </source>
</evidence>
<evidence type="ECO:0000256" key="4">
    <source>
        <dbReference type="ARBA" id="ARBA00022692"/>
    </source>
</evidence>
<evidence type="ECO:0000313" key="11">
    <source>
        <dbReference type="Proteomes" id="UP000233435"/>
    </source>
</evidence>
<dbReference type="InterPro" id="IPR023996">
    <property type="entry name" value="TonB-dep_OMP_SusC/RagA"/>
</dbReference>
<keyword evidence="8" id="KW-1133">Transmembrane helix</keyword>
<dbReference type="NCBIfam" id="TIGR04057">
    <property type="entry name" value="SusC_RagA_signa"/>
    <property type="match status" value="1"/>
</dbReference>
<keyword evidence="11" id="KW-1185">Reference proteome</keyword>
<comment type="subcellular location">
    <subcellularLocation>
        <location evidence="1 7">Cell outer membrane</location>
        <topology evidence="1 7">Multi-pass membrane protein</topology>
    </subcellularLocation>
</comment>
<feature type="domain" description="TonB-dependent receptor plug" evidence="9">
    <location>
        <begin position="138"/>
        <end position="256"/>
    </location>
</feature>
<dbReference type="Pfam" id="PF07715">
    <property type="entry name" value="Plug"/>
    <property type="match status" value="1"/>
</dbReference>
<evidence type="ECO:0000313" key="10">
    <source>
        <dbReference type="EMBL" id="PKQ46508.1"/>
    </source>
</evidence>
<protein>
    <submittedName>
        <fullName evidence="10">SusC/RagA family TonB-linked outer membrane protein</fullName>
    </submittedName>
</protein>
<proteinExistence type="inferred from homology"/>
<comment type="similarity">
    <text evidence="7">Belongs to the TonB-dependent receptor family.</text>
</comment>
<dbReference type="FunFam" id="2.60.40.1120:FF:000003">
    <property type="entry name" value="Outer membrane protein Omp121"/>
    <property type="match status" value="1"/>
</dbReference>
<keyword evidence="6 7" id="KW-0998">Cell outer membrane</keyword>
<evidence type="ECO:0000256" key="6">
    <source>
        <dbReference type="ARBA" id="ARBA00023237"/>
    </source>
</evidence>
<dbReference type="Pfam" id="PF13715">
    <property type="entry name" value="CarbopepD_reg_2"/>
    <property type="match status" value="1"/>
</dbReference>
<dbReference type="Gene3D" id="2.40.170.20">
    <property type="entry name" value="TonB-dependent receptor, beta-barrel domain"/>
    <property type="match status" value="1"/>
</dbReference>
<sequence length="1063" mass="115098">MESKFTIYCSPRRLMRNAILLRTIMFSIMMLGVFGFAQAQTVTGKVTDANGVPLLGVNVLLKNTSTGTVTDFDGQYQLQIGGQSNATLTFSYIGYETKEVLVEGKTVINVTLNESASALDEVVVTALGIRKESKRLGYAQQSVDVENLSTNRTTNVMQSVQGKIAGLDISPPSSGAGGSTKIRLRGQSGFNGVDNAPLIVVNGLPMSQGNRGASGGNSRDRGDNMTIFNPDDVESMTVLKGATAAALYGARAANGAIIITTKSGAKNQGIGVELSSSMTAQTVLDYTDYQQEYGQGTNGVRPATQGQAAGTGQFSWGEKLDGAPQILFDGSFAPYSAYGPDRIKGYYRTGTALTNSIALSGGGANGSFRASFSHTHNEGIDPINEFTRKVVNLGLNHNITEKLTLSINTNYSHENMDNPPQIGQQGPGAANFLHRMATSIPLSAFRDSAYDPNTTTERVTSGFQGTLLNPYYLNPRVFYLDTRDRLLATISLKYQFTDWLYAMGRINYDYSASFNENNGSPTGVGTSNPIDNSTGGFNGTYDVSNSKGTDLNADFLIGANKEFGDFSAELSVGGNIFKVKDQTVSAGVNDFVIRDLYSIGNGVQLRNGYGFGRSQINSLYSFADFGYKDILFINATVRNDWFSVLNPDNNSYLYPSVGGSFIFSELLDAEWLTYGKLRGTWAEVGKADGVGAFSGNLLYNLNANAFDGQKLGAIAGGSSPNPNIKPFTITEKELGLELRMFKSRVTIDMAVYEKTTTDQILNVGISPTSGYTSTPQNLASLRNRGFEFLLDVTPVQTDDFTWSSNFNAAFNESEVLKLSPTSDQFLVAEYGGNEFLGRLYYEVGLPLNQLAARTYERDAQGRIQVNNNGFVIATSPSDYRYFGSALPKWTGGWTNTFRYKNLTLGVFFDFKTGGRIISSTALNGLRQGITKASLVGRDGTAPIPDAVIQGTDTPAPAPSNLATYYAGFRNNQIGDPFIFKSDFVRLRNISLSYDLGSVLRNNKDNFIKGLILSASCRNVALLSKDIPDLDPEAFASSQDSRVGYEQTTLPTTRDFTFSINVKF</sequence>
<dbReference type="SUPFAM" id="SSF56935">
    <property type="entry name" value="Porins"/>
    <property type="match status" value="1"/>
</dbReference>
<dbReference type="InterPro" id="IPR023997">
    <property type="entry name" value="TonB-dep_OMP_SusC/RagA_CS"/>
</dbReference>
<evidence type="ECO:0000256" key="3">
    <source>
        <dbReference type="ARBA" id="ARBA00022452"/>
    </source>
</evidence>
<evidence type="ECO:0000259" key="9">
    <source>
        <dbReference type="Pfam" id="PF07715"/>
    </source>
</evidence>
<dbReference type="SUPFAM" id="SSF49464">
    <property type="entry name" value="Carboxypeptidase regulatory domain-like"/>
    <property type="match status" value="1"/>
</dbReference>
<dbReference type="InterPro" id="IPR039426">
    <property type="entry name" value="TonB-dep_rcpt-like"/>
</dbReference>
<organism evidence="10 11">
    <name type="scientific">Confluentibacter flavum</name>
    <dbReference type="NCBI Taxonomy" id="1909700"/>
    <lineage>
        <taxon>Bacteria</taxon>
        <taxon>Pseudomonadati</taxon>
        <taxon>Bacteroidota</taxon>
        <taxon>Flavobacteriia</taxon>
        <taxon>Flavobacteriales</taxon>
        <taxon>Flavobacteriaceae</taxon>
        <taxon>Confluentibacter</taxon>
    </lineage>
</organism>